<comment type="subcellular location">
    <subcellularLocation>
        <location evidence="1 9">Nucleus</location>
    </subcellularLocation>
</comment>
<evidence type="ECO:0000256" key="8">
    <source>
        <dbReference type="PROSITE-ProRule" id="PRU00339"/>
    </source>
</evidence>
<dbReference type="Pfam" id="PF05327">
    <property type="entry name" value="RRN3"/>
    <property type="match status" value="1"/>
</dbReference>
<proteinExistence type="predicted"/>
<dbReference type="OrthoDB" id="264354at2759"/>
<dbReference type="InterPro" id="IPR011990">
    <property type="entry name" value="TPR-like_helical_dom_sf"/>
</dbReference>
<dbReference type="GO" id="GO:0006361">
    <property type="term" value="P:transcription initiation at RNA polymerase I promoter"/>
    <property type="evidence" value="ECO:0007669"/>
    <property type="project" value="InterPro"/>
</dbReference>
<evidence type="ECO:0000256" key="9">
    <source>
        <dbReference type="PROSITE-ProRule" id="PRU00649"/>
    </source>
</evidence>
<feature type="region of interest" description="Disordered" evidence="10">
    <location>
        <begin position="129"/>
        <end position="149"/>
    </location>
</feature>
<dbReference type="InterPro" id="IPR035441">
    <property type="entry name" value="TFIIS/LEDGF_dom_sf"/>
</dbReference>
<name>A0A9P1GKD7_9DINO</name>
<dbReference type="PROSITE" id="PS50005">
    <property type="entry name" value="TPR"/>
    <property type="match status" value="2"/>
</dbReference>
<dbReference type="Gene3D" id="3.30.40.10">
    <property type="entry name" value="Zinc/RING finger domain, C3HC4 (zinc finger)"/>
    <property type="match status" value="1"/>
</dbReference>
<dbReference type="SUPFAM" id="SSF47676">
    <property type="entry name" value="Conserved domain common to transcription factors TFIIS, elongin A, CRSP70"/>
    <property type="match status" value="1"/>
</dbReference>
<evidence type="ECO:0000256" key="4">
    <source>
        <dbReference type="ARBA" id="ARBA00022771"/>
    </source>
</evidence>
<keyword evidence="15" id="KW-1185">Reference proteome</keyword>
<evidence type="ECO:0000313" key="13">
    <source>
        <dbReference type="EMBL" id="CAI4013529.1"/>
    </source>
</evidence>
<evidence type="ECO:0000256" key="6">
    <source>
        <dbReference type="ARBA" id="ARBA00022833"/>
    </source>
</evidence>
<dbReference type="Pfam" id="PF08711">
    <property type="entry name" value="Med26"/>
    <property type="match status" value="1"/>
</dbReference>
<comment type="caution">
    <text evidence="13">The sequence shown here is derived from an EMBL/GenBank/DDBJ whole genome shotgun (WGS) entry which is preliminary data.</text>
</comment>
<feature type="repeat" description="TPR" evidence="8">
    <location>
        <begin position="847"/>
        <end position="880"/>
    </location>
</feature>
<dbReference type="EMBL" id="CAMXCT020005891">
    <property type="protein sequence ID" value="CAL1166904.1"/>
    <property type="molecule type" value="Genomic_DNA"/>
</dbReference>
<evidence type="ECO:0000259" key="12">
    <source>
        <dbReference type="PROSITE" id="PS51319"/>
    </source>
</evidence>
<keyword evidence="5 8" id="KW-0802">TPR repeat</keyword>
<keyword evidence="2" id="KW-0479">Metal-binding</keyword>
<dbReference type="AlphaFoldDB" id="A0A9P1GKD7"/>
<evidence type="ECO:0000256" key="2">
    <source>
        <dbReference type="ARBA" id="ARBA00022723"/>
    </source>
</evidence>
<dbReference type="PROSITE" id="PS51319">
    <property type="entry name" value="TFIIS_N"/>
    <property type="match status" value="1"/>
</dbReference>
<keyword evidence="3" id="KW-0677">Repeat</keyword>
<dbReference type="PANTHER" id="PTHR45641">
    <property type="entry name" value="TETRATRICOPEPTIDE REPEAT PROTEIN (AFU_ORTHOLOGUE AFUA_6G03870)"/>
    <property type="match status" value="1"/>
</dbReference>
<dbReference type="Pfam" id="PF13374">
    <property type="entry name" value="TPR_10"/>
    <property type="match status" value="5"/>
</dbReference>
<keyword evidence="7 9" id="KW-0539">Nucleus</keyword>
<evidence type="ECO:0000313" key="15">
    <source>
        <dbReference type="Proteomes" id="UP001152797"/>
    </source>
</evidence>
<evidence type="ECO:0000256" key="1">
    <source>
        <dbReference type="ARBA" id="ARBA00004123"/>
    </source>
</evidence>
<dbReference type="GO" id="GO:0001181">
    <property type="term" value="F:RNA polymerase I general transcription initiation factor activity"/>
    <property type="evidence" value="ECO:0007669"/>
    <property type="project" value="InterPro"/>
</dbReference>
<feature type="domain" description="RING-CH-type" evidence="11">
    <location>
        <begin position="551"/>
        <end position="612"/>
    </location>
</feature>
<keyword evidence="6" id="KW-0862">Zinc</keyword>
<evidence type="ECO:0000259" key="11">
    <source>
        <dbReference type="PROSITE" id="PS51292"/>
    </source>
</evidence>
<dbReference type="InterPro" id="IPR011016">
    <property type="entry name" value="Znf_RING-CH"/>
</dbReference>
<feature type="repeat" description="TPR" evidence="8">
    <location>
        <begin position="679"/>
        <end position="712"/>
    </location>
</feature>
<evidence type="ECO:0000256" key="7">
    <source>
        <dbReference type="ARBA" id="ARBA00023242"/>
    </source>
</evidence>
<evidence type="ECO:0000256" key="3">
    <source>
        <dbReference type="ARBA" id="ARBA00022737"/>
    </source>
</evidence>
<dbReference type="SMART" id="SM00744">
    <property type="entry name" value="RINGv"/>
    <property type="match status" value="1"/>
</dbReference>
<evidence type="ECO:0000256" key="5">
    <source>
        <dbReference type="ARBA" id="ARBA00022803"/>
    </source>
</evidence>
<gene>
    <name evidence="13" type="ORF">C1SCF055_LOCUS38491</name>
</gene>
<evidence type="ECO:0000256" key="10">
    <source>
        <dbReference type="SAM" id="MobiDB-lite"/>
    </source>
</evidence>
<dbReference type="SUPFAM" id="SSF48452">
    <property type="entry name" value="TPR-like"/>
    <property type="match status" value="3"/>
</dbReference>
<dbReference type="PROSITE" id="PS51292">
    <property type="entry name" value="ZF_RING_CH"/>
    <property type="match status" value="1"/>
</dbReference>
<feature type="region of interest" description="Disordered" evidence="10">
    <location>
        <begin position="530"/>
        <end position="549"/>
    </location>
</feature>
<feature type="region of interest" description="Disordered" evidence="10">
    <location>
        <begin position="445"/>
        <end position="468"/>
    </location>
</feature>
<feature type="domain" description="TFIIS N-terminal" evidence="12">
    <location>
        <begin position="14"/>
        <end position="92"/>
    </location>
</feature>
<dbReference type="InterPro" id="IPR019734">
    <property type="entry name" value="TPR_rpt"/>
</dbReference>
<keyword evidence="4" id="KW-0863">Zinc-finger</keyword>
<dbReference type="InterPro" id="IPR013083">
    <property type="entry name" value="Znf_RING/FYVE/PHD"/>
</dbReference>
<dbReference type="InterPro" id="IPR007991">
    <property type="entry name" value="RNA_pol_I_trans_ini_fac_RRN3"/>
</dbReference>
<dbReference type="Gene3D" id="1.20.930.10">
    <property type="entry name" value="Conserved domain common to transcription factors TFIIS, elongin A, CRSP70"/>
    <property type="match status" value="1"/>
</dbReference>
<dbReference type="GO" id="GO:0008270">
    <property type="term" value="F:zinc ion binding"/>
    <property type="evidence" value="ECO:0007669"/>
    <property type="project" value="UniProtKB-KW"/>
</dbReference>
<dbReference type="SMART" id="SM00509">
    <property type="entry name" value="TFS2N"/>
    <property type="match status" value="1"/>
</dbReference>
<dbReference type="EMBL" id="CAMXCT030005891">
    <property type="protein sequence ID" value="CAL4800841.1"/>
    <property type="molecule type" value="Genomic_DNA"/>
</dbReference>
<dbReference type="CDD" id="cd16495">
    <property type="entry name" value="RING_CH-C4HC3_MARCH"/>
    <property type="match status" value="1"/>
</dbReference>
<reference evidence="13" key="1">
    <citation type="submission" date="2022-10" db="EMBL/GenBank/DDBJ databases">
        <authorList>
            <person name="Chen Y."/>
            <person name="Dougan E. K."/>
            <person name="Chan C."/>
            <person name="Rhodes N."/>
            <person name="Thang M."/>
        </authorList>
    </citation>
    <scope>NUCLEOTIDE SEQUENCE</scope>
</reference>
<dbReference type="GO" id="GO:0005634">
    <property type="term" value="C:nucleus"/>
    <property type="evidence" value="ECO:0007669"/>
    <property type="project" value="UniProtKB-SubCell"/>
</dbReference>
<dbReference type="Pfam" id="PF13424">
    <property type="entry name" value="TPR_12"/>
    <property type="match status" value="1"/>
</dbReference>
<dbReference type="EMBL" id="CAMXCT010005891">
    <property type="protein sequence ID" value="CAI4013529.1"/>
    <property type="molecule type" value="Genomic_DNA"/>
</dbReference>
<accession>A0A9P1GKD7</accession>
<dbReference type="SUPFAM" id="SSF57850">
    <property type="entry name" value="RING/U-box"/>
    <property type="match status" value="1"/>
</dbReference>
<dbReference type="Pfam" id="PF12906">
    <property type="entry name" value="RINGv"/>
    <property type="match status" value="1"/>
</dbReference>
<reference evidence="14 15" key="2">
    <citation type="submission" date="2024-05" db="EMBL/GenBank/DDBJ databases">
        <authorList>
            <person name="Chen Y."/>
            <person name="Shah S."/>
            <person name="Dougan E. K."/>
            <person name="Thang M."/>
            <person name="Chan C."/>
        </authorList>
    </citation>
    <scope>NUCLEOTIDE SEQUENCE [LARGE SCALE GENOMIC DNA]</scope>
</reference>
<dbReference type="InterPro" id="IPR017923">
    <property type="entry name" value="TFIIS_N"/>
</dbReference>
<sequence>MEGSMDPQEKAALMATVKRLKVILDNSATKDRDQVLVALDQLQSLKSLPTDVLKETLIGKSLHGMAKSVEDPEIRSKAKTLELAWRQDFKKRKASTDELQLRRCNSNVSEGTSPGLSLASRSFSQDLESEAMVSGSEARPLERATSNVSVASAASAAASQGDAKKDDAYRDKVRAKLMEALGKDDFEEVAGEGETRDGMRDPVKLAEEIEEVPSVWPRGQGAFLQLLLENASNKLQAFGQYLASFLGRAKFLNVKYSVRSCEHLALFGNTWLQELEVGHGIREQIGVSTREDVLKLMASLVQAFCYIIVWHVEGFREETDENGVNGLDKVLPDLGQPMDKTAMTQVLTSRYMPFSLMRRPVAKEFCRAIRQTRPKLAEVLQQQLYNVPPVAEEDEMLLKGTGYFPFDPFLLAHSNIFLMGIYQSWQRGDDGFDEESDREAENYLKARNRAESSRPSDSASDMEDDQDDFTDEADVASRGFTPQVGPSPAFRPDADMVMLPSLCGCGKALQKRLDFMSTALARLDTSAVNADNASGETPGIDQETSQPPEVAEEVPGRCCRICLEEGGDLLSPCVCRGSAKYVHIDCIEAAFRARGYLLDLACPTCKHHYEGPAAVRMGAVALSELQTRYGEEHAMVGAALHNLGVAYGLCGDAAQERLHLEKALEIQEREFGPDHCDVATTLSNLGNAYDRLGNIQKQKELLERALDINEREYGPDHHVVATTLVNLGSVYGRLGEHETQRDILERALGIMEAEFGANSHKVSASLVNLSLAYGALGDVKGQRDLLERALKINEQEYGHDHRAVANTLLNLGNVYGCLGDVGAKRDFLERSLKIKQREFGPEHAEVAKALVSLGNAYGDLGNVYHQKELLEKALNIQERHFGSDHWELLSSLTGLSMVYDRLRDFHRKKELLEKSVSIMERSFGIEHYNVGVILAALAQTCGDLGDFKRKKVLLQRSVRIMELKFGQQHRNVAVYLVEIAHTCEKLGEIETRDKLLLRAGQIEESEKKRASLESQVGLTGRIRARLRWILQCPLRAPRSGSAVMAKCPKRCRQQPTEDEW</sequence>
<dbReference type="InterPro" id="IPR003617">
    <property type="entry name" value="TFIIS/CRSP70_N_sub"/>
</dbReference>
<dbReference type="Gene3D" id="1.25.40.10">
    <property type="entry name" value="Tetratricopeptide repeat domain"/>
    <property type="match status" value="3"/>
</dbReference>
<dbReference type="Proteomes" id="UP001152797">
    <property type="component" value="Unassembled WGS sequence"/>
</dbReference>
<feature type="compositionally biased region" description="Basic and acidic residues" evidence="10">
    <location>
        <begin position="445"/>
        <end position="454"/>
    </location>
</feature>
<dbReference type="PANTHER" id="PTHR45641:SF19">
    <property type="entry name" value="NEPHROCYSTIN-3"/>
    <property type="match status" value="1"/>
</dbReference>
<evidence type="ECO:0000313" key="14">
    <source>
        <dbReference type="EMBL" id="CAL4800841.1"/>
    </source>
</evidence>
<dbReference type="SMART" id="SM00028">
    <property type="entry name" value="TPR"/>
    <property type="match status" value="6"/>
</dbReference>
<protein>
    <submittedName>
        <fullName evidence="14">RING-CH-type domain-containing protein</fullName>
    </submittedName>
</protein>
<organism evidence="13">
    <name type="scientific">Cladocopium goreaui</name>
    <dbReference type="NCBI Taxonomy" id="2562237"/>
    <lineage>
        <taxon>Eukaryota</taxon>
        <taxon>Sar</taxon>
        <taxon>Alveolata</taxon>
        <taxon>Dinophyceae</taxon>
        <taxon>Suessiales</taxon>
        <taxon>Symbiodiniaceae</taxon>
        <taxon>Cladocopium</taxon>
    </lineage>
</organism>